<evidence type="ECO:0000313" key="1">
    <source>
        <dbReference type="EMBL" id="CAD7767189.1"/>
    </source>
</evidence>
<protein>
    <submittedName>
        <fullName evidence="1">Uncharacterized protein</fullName>
    </submittedName>
</protein>
<name>A0A812A2P2_9EURY</name>
<proteinExistence type="predicted"/>
<dbReference type="Proteomes" id="UP000614580">
    <property type="component" value="Unassembled WGS sequence"/>
</dbReference>
<evidence type="ECO:0000313" key="2">
    <source>
        <dbReference type="Proteomes" id="UP000614580"/>
    </source>
</evidence>
<dbReference type="EMBL" id="CAJHZY010000079">
    <property type="protein sequence ID" value="CAD7767189.1"/>
    <property type="molecule type" value="Genomic_DNA"/>
</dbReference>
<gene>
    <name evidence="1" type="ORF">DNFNHJIP_00596</name>
</gene>
<dbReference type="AlphaFoldDB" id="A0A812A2P2"/>
<accession>A0A812A2P2</accession>
<reference evidence="1" key="1">
    <citation type="submission" date="2020-12" db="EMBL/GenBank/DDBJ databases">
        <authorList>
            <person name="Hahn C.J."/>
            <person name="Laso-Perez R."/>
            <person name="Vulcano F."/>
            <person name="Vaziourakis K.-M."/>
            <person name="Stokke R."/>
            <person name="Steen I.H."/>
            <person name="Teske A."/>
            <person name="Boetius A."/>
            <person name="Liebeke M."/>
            <person name="Amann R."/>
            <person name="Knittel K."/>
        </authorList>
    </citation>
    <scope>NUCLEOTIDE SEQUENCE</scope>
    <source>
        <strain evidence="1">Gfbio:c6db26ca-90af-429b-aeed-0e3e8aed0b5e:GoM-Arc1_AMV-AAA_792_C10</strain>
    </source>
</reference>
<comment type="caution">
    <text evidence="1">The sequence shown here is derived from an EMBL/GenBank/DDBJ whole genome shotgun (WGS) entry which is preliminary data.</text>
</comment>
<sequence length="56" mass="6690">MNSKYFKDASPEYFDVESEKSMKKPIKEDVKDFVISTDKYNKSNMRVTIVEYEIKD</sequence>
<organism evidence="1 2">
    <name type="scientific">Candidatus Argoarchaeum ethanivorans</name>
    <dbReference type="NCBI Taxonomy" id="2608793"/>
    <lineage>
        <taxon>Archaea</taxon>
        <taxon>Methanobacteriati</taxon>
        <taxon>Methanobacteriota</taxon>
        <taxon>Stenosarchaea group</taxon>
        <taxon>Methanomicrobia</taxon>
        <taxon>Methanosarcinales</taxon>
        <taxon>Methanosarcinales incertae sedis</taxon>
        <taxon>GOM Arc I cluster</taxon>
        <taxon>Candidatus Argoarchaeum</taxon>
    </lineage>
</organism>